<dbReference type="InterPro" id="IPR023476">
    <property type="entry name" value="Pep_tRNA_hydro_II_dom_sf"/>
</dbReference>
<dbReference type="SUPFAM" id="SSF46946">
    <property type="entry name" value="S13-like H2TH domain"/>
    <property type="match status" value="1"/>
</dbReference>
<keyword evidence="3" id="KW-0687">Ribonucleoprotein</keyword>
<dbReference type="EMBL" id="WHWC01000006">
    <property type="protein sequence ID" value="KAG8381473.1"/>
    <property type="molecule type" value="Genomic_DNA"/>
</dbReference>
<gene>
    <name evidence="4" type="ORF">BUALT_Bualt06G0125500</name>
</gene>
<protein>
    <recommendedName>
        <fullName evidence="6">Aminoacyl-tRNA hydrolase</fullName>
    </recommendedName>
</protein>
<name>A0AAV6XQT0_9LAMI</name>
<evidence type="ECO:0000313" key="5">
    <source>
        <dbReference type="Proteomes" id="UP000826271"/>
    </source>
</evidence>
<dbReference type="Gene3D" id="4.10.910.10">
    <property type="entry name" value="30s ribosomal protein s13, domain 2"/>
    <property type="match status" value="1"/>
</dbReference>
<keyword evidence="5" id="KW-1185">Reference proteome</keyword>
<evidence type="ECO:0000256" key="2">
    <source>
        <dbReference type="ARBA" id="ARBA00022980"/>
    </source>
</evidence>
<evidence type="ECO:0000256" key="3">
    <source>
        <dbReference type="ARBA" id="ARBA00023274"/>
    </source>
</evidence>
<dbReference type="GO" id="GO:1990904">
    <property type="term" value="C:ribonucleoprotein complex"/>
    <property type="evidence" value="ECO:0007669"/>
    <property type="project" value="UniProtKB-KW"/>
</dbReference>
<dbReference type="InterPro" id="IPR001892">
    <property type="entry name" value="Ribosomal_uS13"/>
</dbReference>
<evidence type="ECO:0000256" key="1">
    <source>
        <dbReference type="ARBA" id="ARBA00008080"/>
    </source>
</evidence>
<comment type="caution">
    <text evidence="4">The sequence shown here is derived from an EMBL/GenBank/DDBJ whole genome shotgun (WGS) entry which is preliminary data.</text>
</comment>
<dbReference type="PROSITE" id="PS50159">
    <property type="entry name" value="RIBOSOMAL_S13_2"/>
    <property type="match status" value="1"/>
</dbReference>
<evidence type="ECO:0008006" key="6">
    <source>
        <dbReference type="Google" id="ProtNLM"/>
    </source>
</evidence>
<keyword evidence="2" id="KW-0689">Ribosomal protein</keyword>
<evidence type="ECO:0000313" key="4">
    <source>
        <dbReference type="EMBL" id="KAG8381473.1"/>
    </source>
</evidence>
<dbReference type="InterPro" id="IPR010979">
    <property type="entry name" value="Ribosomal_uS13-like_H2TH"/>
</dbReference>
<accession>A0AAV6XQT0</accession>
<dbReference type="GO" id="GO:0003723">
    <property type="term" value="F:RNA binding"/>
    <property type="evidence" value="ECO:0007669"/>
    <property type="project" value="InterPro"/>
</dbReference>
<dbReference type="Proteomes" id="UP000826271">
    <property type="component" value="Unassembled WGS sequence"/>
</dbReference>
<dbReference type="GO" id="GO:0006412">
    <property type="term" value="P:translation"/>
    <property type="evidence" value="ECO:0007669"/>
    <property type="project" value="InterPro"/>
</dbReference>
<organism evidence="4 5">
    <name type="scientific">Buddleja alternifolia</name>
    <dbReference type="NCBI Taxonomy" id="168488"/>
    <lineage>
        <taxon>Eukaryota</taxon>
        <taxon>Viridiplantae</taxon>
        <taxon>Streptophyta</taxon>
        <taxon>Embryophyta</taxon>
        <taxon>Tracheophyta</taxon>
        <taxon>Spermatophyta</taxon>
        <taxon>Magnoliopsida</taxon>
        <taxon>eudicotyledons</taxon>
        <taxon>Gunneridae</taxon>
        <taxon>Pentapetalae</taxon>
        <taxon>asterids</taxon>
        <taxon>lamiids</taxon>
        <taxon>Lamiales</taxon>
        <taxon>Scrophulariaceae</taxon>
        <taxon>Buddlejeae</taxon>
        <taxon>Buddleja</taxon>
    </lineage>
</organism>
<comment type="similarity">
    <text evidence="1">Belongs to the universal ribosomal protein uS13 family.</text>
</comment>
<dbReference type="GO" id="GO:0005840">
    <property type="term" value="C:ribosome"/>
    <property type="evidence" value="ECO:0007669"/>
    <property type="project" value="UniProtKB-KW"/>
</dbReference>
<dbReference type="GO" id="GO:0004045">
    <property type="term" value="F:peptidyl-tRNA hydrolase activity"/>
    <property type="evidence" value="ECO:0007669"/>
    <property type="project" value="UniProtKB-EC"/>
</dbReference>
<reference evidence="4" key="1">
    <citation type="submission" date="2019-10" db="EMBL/GenBank/DDBJ databases">
        <authorList>
            <person name="Zhang R."/>
            <person name="Pan Y."/>
            <person name="Wang J."/>
            <person name="Ma R."/>
            <person name="Yu S."/>
        </authorList>
    </citation>
    <scope>NUCLEOTIDE SEQUENCE</scope>
    <source>
        <strain evidence="4">LA-IB0</strain>
        <tissue evidence="4">Leaf</tissue>
    </source>
</reference>
<dbReference type="InterPro" id="IPR027437">
    <property type="entry name" value="Rbsml_uS13_C"/>
</dbReference>
<proteinExistence type="inferred from homology"/>
<dbReference type="Pfam" id="PF00416">
    <property type="entry name" value="Ribosomal_S13"/>
    <property type="match status" value="1"/>
</dbReference>
<sequence length="95" mass="10713">MKLLQDIVPGSNKVLVVRNDLKMGKGKIAAQCRGVSLSIRRLKEIQCYRCVIHIKGLPCKGQRAKNNCRTLKGKRVAIPGKEEVKCKLFFFLCNL</sequence>
<dbReference type="AlphaFoldDB" id="A0AAV6XQT0"/>
<dbReference type="GO" id="GO:0003735">
    <property type="term" value="F:structural constituent of ribosome"/>
    <property type="evidence" value="ECO:0007669"/>
    <property type="project" value="InterPro"/>
</dbReference>
<dbReference type="SUPFAM" id="SSF102462">
    <property type="entry name" value="Peptidyl-tRNA hydrolase II"/>
    <property type="match status" value="1"/>
</dbReference>